<dbReference type="Pfam" id="PF07843">
    <property type="entry name" value="DUF1634"/>
    <property type="match status" value="1"/>
</dbReference>
<protein>
    <submittedName>
        <fullName evidence="2">Membrane protein</fullName>
    </submittedName>
</protein>
<keyword evidence="1" id="KW-0812">Transmembrane</keyword>
<gene>
    <name evidence="2" type="ordered locus">BB1140</name>
</gene>
<feature type="transmembrane region" description="Helical" evidence="1">
    <location>
        <begin position="49"/>
        <end position="69"/>
    </location>
</feature>
<dbReference type="EMBL" id="BX640440">
    <property type="protein sequence ID" value="CAE31638.1"/>
    <property type="molecule type" value="Genomic_DNA"/>
</dbReference>
<dbReference type="AlphaFoldDB" id="A0A0H3LS53"/>
<sequence length="98" mass="10005">MSARAGAGLEIRLAVLLRAGTWAACLIIAAGLLLGMIDAPAGARVVNAGIVLFIALPAARLLAMLAAFARQRDWRYALIVALVLAIMAAGLALGLRAG</sequence>
<dbReference type="InterPro" id="IPR012861">
    <property type="entry name" value="DUF1634"/>
</dbReference>
<keyword evidence="1" id="KW-1133">Transmembrane helix</keyword>
<feature type="transmembrane region" description="Helical" evidence="1">
    <location>
        <begin position="12"/>
        <end position="37"/>
    </location>
</feature>
<dbReference type="HOGENOM" id="CLU_140339_3_0_4"/>
<proteinExistence type="predicted"/>
<dbReference type="GeneID" id="93202680"/>
<reference evidence="2 3" key="1">
    <citation type="journal article" date="2003" name="Nat. Genet.">
        <title>Comparative analysis of the genome sequences of Bordetella pertussis, Bordetella parapertussis and Bordetella bronchiseptica.</title>
        <authorList>
            <person name="Parkhill J."/>
            <person name="Sebaihia M."/>
            <person name="Preston A."/>
            <person name="Murphy L.D."/>
            <person name="Thomson N.R."/>
            <person name="Harris D.E."/>
            <person name="Holden M.T.G."/>
            <person name="Churcher C.M."/>
            <person name="Bentley S.D."/>
            <person name="Mungall K.L."/>
            <person name="Cerdeno-Tarraga A.-M."/>
            <person name="Temple L."/>
            <person name="James K.D."/>
            <person name="Harris B."/>
            <person name="Quail M.A."/>
            <person name="Achtman M."/>
            <person name="Atkin R."/>
            <person name="Baker S."/>
            <person name="Basham D."/>
            <person name="Bason N."/>
            <person name="Cherevach I."/>
            <person name="Chillingworth T."/>
            <person name="Collins M."/>
            <person name="Cronin A."/>
            <person name="Davis P."/>
            <person name="Doggett J."/>
            <person name="Feltwell T."/>
            <person name="Goble A."/>
            <person name="Hamlin N."/>
            <person name="Hauser H."/>
            <person name="Holroyd S."/>
            <person name="Jagels K."/>
            <person name="Leather S."/>
            <person name="Moule S."/>
            <person name="Norberczak H."/>
            <person name="O'Neil S."/>
            <person name="Ormond D."/>
            <person name="Price C."/>
            <person name="Rabbinowitsch E."/>
            <person name="Rutter S."/>
            <person name="Sanders M."/>
            <person name="Saunders D."/>
            <person name="Seeger K."/>
            <person name="Sharp S."/>
            <person name="Simmonds M."/>
            <person name="Skelton J."/>
            <person name="Squares R."/>
            <person name="Squares S."/>
            <person name="Stevens K."/>
            <person name="Unwin L."/>
            <person name="Whitehead S."/>
            <person name="Barrell B.G."/>
            <person name="Maskell D.J."/>
        </authorList>
    </citation>
    <scope>NUCLEOTIDE SEQUENCE [LARGE SCALE GENOMIC DNA]</scope>
    <source>
        <strain evidence="2 3">ATCC BAA-588 / NCTC 13252 / RB50</strain>
    </source>
</reference>
<feature type="transmembrane region" description="Helical" evidence="1">
    <location>
        <begin position="76"/>
        <end position="95"/>
    </location>
</feature>
<keyword evidence="1" id="KW-0472">Membrane</keyword>
<dbReference type="RefSeq" id="WP_003808952.1">
    <property type="nucleotide sequence ID" value="NC_002927.3"/>
</dbReference>
<dbReference type="eggNOG" id="ENOG5033EMU">
    <property type="taxonomic scope" value="Bacteria"/>
</dbReference>
<evidence type="ECO:0000313" key="3">
    <source>
        <dbReference type="Proteomes" id="UP000001027"/>
    </source>
</evidence>
<dbReference type="KEGG" id="bbr:BB1140"/>
<organism evidence="2 3">
    <name type="scientific">Bordetella bronchiseptica (strain ATCC BAA-588 / NCTC 13252 / RB50)</name>
    <name type="common">Alcaligenes bronchisepticus</name>
    <dbReference type="NCBI Taxonomy" id="257310"/>
    <lineage>
        <taxon>Bacteria</taxon>
        <taxon>Pseudomonadati</taxon>
        <taxon>Pseudomonadota</taxon>
        <taxon>Betaproteobacteria</taxon>
        <taxon>Burkholderiales</taxon>
        <taxon>Alcaligenaceae</taxon>
        <taxon>Bordetella</taxon>
    </lineage>
</organism>
<evidence type="ECO:0000313" key="2">
    <source>
        <dbReference type="EMBL" id="CAE31638.1"/>
    </source>
</evidence>
<name>A0A0H3LS53_BORBR</name>
<evidence type="ECO:0000256" key="1">
    <source>
        <dbReference type="SAM" id="Phobius"/>
    </source>
</evidence>
<accession>A0A0H3LS53</accession>
<dbReference type="Proteomes" id="UP000001027">
    <property type="component" value="Chromosome"/>
</dbReference>